<evidence type="ECO:0000256" key="1">
    <source>
        <dbReference type="ARBA" id="ARBA00022737"/>
    </source>
</evidence>
<dbReference type="Proteomes" id="UP000823388">
    <property type="component" value="Chromosome 9K"/>
</dbReference>
<dbReference type="EMBL" id="CM029053">
    <property type="protein sequence ID" value="KAG2547943.1"/>
    <property type="molecule type" value="Genomic_DNA"/>
</dbReference>
<dbReference type="InterPro" id="IPR002885">
    <property type="entry name" value="PPR_rpt"/>
</dbReference>
<dbReference type="AlphaFoldDB" id="A0A8T0NFK7"/>
<feature type="repeat" description="PPR" evidence="3">
    <location>
        <begin position="249"/>
        <end position="283"/>
    </location>
</feature>
<dbReference type="InterPro" id="IPR051222">
    <property type="entry name" value="PPR/CCM1_RNA-binding"/>
</dbReference>
<organism evidence="4 5">
    <name type="scientific">Panicum virgatum</name>
    <name type="common">Blackwell switchgrass</name>
    <dbReference type="NCBI Taxonomy" id="38727"/>
    <lineage>
        <taxon>Eukaryota</taxon>
        <taxon>Viridiplantae</taxon>
        <taxon>Streptophyta</taxon>
        <taxon>Embryophyta</taxon>
        <taxon>Tracheophyta</taxon>
        <taxon>Spermatophyta</taxon>
        <taxon>Magnoliopsida</taxon>
        <taxon>Liliopsida</taxon>
        <taxon>Poales</taxon>
        <taxon>Poaceae</taxon>
        <taxon>PACMAD clade</taxon>
        <taxon>Panicoideae</taxon>
        <taxon>Panicodae</taxon>
        <taxon>Paniceae</taxon>
        <taxon>Panicinae</taxon>
        <taxon>Panicum</taxon>
        <taxon>Panicum sect. Hiantes</taxon>
    </lineage>
</organism>
<feature type="repeat" description="PPR" evidence="3">
    <location>
        <begin position="85"/>
        <end position="119"/>
    </location>
</feature>
<feature type="repeat" description="PPR" evidence="3">
    <location>
        <begin position="120"/>
        <end position="155"/>
    </location>
</feature>
<dbReference type="PANTHER" id="PTHR47942:SF16">
    <property type="entry name" value="PENTATRICOPEPTIDE REPEAT DOMAIN CONTAINING PROTEIN-RELATED"/>
    <property type="match status" value="1"/>
</dbReference>
<dbReference type="Gene3D" id="1.25.40.10">
    <property type="entry name" value="Tetratricopeptide repeat domain"/>
    <property type="match status" value="7"/>
</dbReference>
<feature type="repeat" description="PPR" evidence="3">
    <location>
        <begin position="345"/>
        <end position="379"/>
    </location>
</feature>
<feature type="repeat" description="PPR" evidence="3">
    <location>
        <begin position="191"/>
        <end position="225"/>
    </location>
</feature>
<dbReference type="PANTHER" id="PTHR47942">
    <property type="entry name" value="TETRATRICOPEPTIDE REPEAT (TPR)-LIKE SUPERFAMILY PROTEIN-RELATED"/>
    <property type="match status" value="1"/>
</dbReference>
<evidence type="ECO:0000256" key="2">
    <source>
        <dbReference type="ARBA" id="ARBA00022946"/>
    </source>
</evidence>
<comment type="caution">
    <text evidence="4">The sequence shown here is derived from an EMBL/GenBank/DDBJ whole genome shotgun (WGS) entry which is preliminary data.</text>
</comment>
<evidence type="ECO:0000313" key="5">
    <source>
        <dbReference type="Proteomes" id="UP000823388"/>
    </source>
</evidence>
<dbReference type="NCBIfam" id="TIGR00756">
    <property type="entry name" value="PPR"/>
    <property type="match status" value="7"/>
</dbReference>
<dbReference type="PROSITE" id="PS51375">
    <property type="entry name" value="PPR"/>
    <property type="match status" value="6"/>
</dbReference>
<keyword evidence="1" id="KW-0677">Repeat</keyword>
<evidence type="ECO:0000256" key="3">
    <source>
        <dbReference type="PROSITE-ProRule" id="PRU00708"/>
    </source>
</evidence>
<dbReference type="Pfam" id="PF12854">
    <property type="entry name" value="PPR_1"/>
    <property type="match status" value="2"/>
</dbReference>
<protein>
    <recommendedName>
        <fullName evidence="6">Pentatricopeptide repeat-containing protein</fullName>
    </recommendedName>
</protein>
<evidence type="ECO:0000313" key="4">
    <source>
        <dbReference type="EMBL" id="KAG2547943.1"/>
    </source>
</evidence>
<proteinExistence type="predicted"/>
<gene>
    <name evidence="4" type="ORF">PVAP13_9KG141985</name>
</gene>
<evidence type="ECO:0008006" key="6">
    <source>
        <dbReference type="Google" id="ProtNLM"/>
    </source>
</evidence>
<dbReference type="Pfam" id="PF13041">
    <property type="entry name" value="PPR_2"/>
    <property type="match status" value="3"/>
</dbReference>
<dbReference type="Pfam" id="PF01535">
    <property type="entry name" value="PPR"/>
    <property type="match status" value="6"/>
</dbReference>
<feature type="repeat" description="PPR" evidence="3">
    <location>
        <begin position="459"/>
        <end position="493"/>
    </location>
</feature>
<keyword evidence="2" id="KW-0809">Transit peptide</keyword>
<name>A0A8T0NFK7_PANVG</name>
<sequence>MKAEKPSLIASLERTICDRARSRSLGPRDALRLSDKLLRQPRPRPGSPTAFDHLLAAAARGNDDGVARAVSLFGRMAGSGAPVPDACTYSILIACCCRTGRVDLAFSPLTSALKAGLRLTAKSFTPLLGGLCRERRVAEAVDVARHMMPELGCAPNAFSHSTVLKGLCDDGRSLEALELLRTLVRNRDEIDVVAYTIVIRGLFKEDKVEEAVKLFDEMRNQGISPNVITYLSIIDKLCKVGSVDKGQGDCSVYTSLINGHAISGQWKGAVMMFKEMIGKGIKPHHRKCSEARKVFDYLIKSGEKTDVTTYGILLHGLLFAYAVHGNADEAMLVLTDMREHVFSLNVVHYGTIINVLCKTGRMEDAMSQFNQMIHEGGFCICGNWKKAKELIFDMIHRGVHPEAKRFTLVILNLCREGRLEEFQKLFDLFISVDGYCLSRKVEKATALFDAFVSRGFKPNSVIYGSLINGYCKSGRIDDALTLFREMLSKEIKPTVITYGIILDGLFKAGGLCKNNFAGQALIIFQELLSMNFHLEILTYYIMIDGLLCAGKRKEAKDVFAAISTNEDGLLEEADELFLSMENNGHAADSREVLKAGTYLLKIDEKNLSLYSSTTQALISLFSDGKHEEQKKLLPEKYHYFSED</sequence>
<dbReference type="InterPro" id="IPR011990">
    <property type="entry name" value="TPR-like_helical_dom_sf"/>
</dbReference>
<accession>A0A8T0NFK7</accession>
<reference evidence="4" key="1">
    <citation type="submission" date="2020-05" db="EMBL/GenBank/DDBJ databases">
        <title>WGS assembly of Panicum virgatum.</title>
        <authorList>
            <person name="Lovell J.T."/>
            <person name="Jenkins J."/>
            <person name="Shu S."/>
            <person name="Juenger T.E."/>
            <person name="Schmutz J."/>
        </authorList>
    </citation>
    <scope>NUCLEOTIDE SEQUENCE</scope>
    <source>
        <strain evidence="4">AP13</strain>
    </source>
</reference>
<keyword evidence="5" id="KW-1185">Reference proteome</keyword>